<feature type="non-terminal residue" evidence="2">
    <location>
        <position position="188"/>
    </location>
</feature>
<dbReference type="AlphaFoldDB" id="A0A1V1P726"/>
<dbReference type="EMBL" id="ATBP01000385">
    <property type="protein sequence ID" value="ETR70687.1"/>
    <property type="molecule type" value="Genomic_DNA"/>
</dbReference>
<name>A0A1V1P726_9BACT</name>
<dbReference type="PANTHER" id="PTHR33295">
    <property type="entry name" value="ATPASE"/>
    <property type="match status" value="1"/>
</dbReference>
<dbReference type="InterPro" id="IPR041682">
    <property type="entry name" value="AAA_14"/>
</dbReference>
<feature type="domain" description="AAA" evidence="1">
    <location>
        <begin position="15"/>
        <end position="55"/>
    </location>
</feature>
<comment type="caution">
    <text evidence="2">The sequence shown here is derived from an EMBL/GenBank/DDBJ whole genome shotgun (WGS) entry which is preliminary data.</text>
</comment>
<organism evidence="2 3">
    <name type="scientific">Candidatus Magnetoglobus multicellularis str. Araruama</name>
    <dbReference type="NCBI Taxonomy" id="890399"/>
    <lineage>
        <taxon>Bacteria</taxon>
        <taxon>Pseudomonadati</taxon>
        <taxon>Thermodesulfobacteriota</taxon>
        <taxon>Desulfobacteria</taxon>
        <taxon>Desulfobacterales</taxon>
        <taxon>Desulfobacteraceae</taxon>
        <taxon>Candidatus Magnetoglobus</taxon>
    </lineage>
</organism>
<dbReference type="Proteomes" id="UP000189670">
    <property type="component" value="Unassembled WGS sequence"/>
</dbReference>
<evidence type="ECO:0000313" key="2">
    <source>
        <dbReference type="EMBL" id="ETR70687.1"/>
    </source>
</evidence>
<sequence>MILFQNIWGTQSYVNRFEIVITGSNANLLSTELSTYLTGRYLLFHIFPFSYSEYLGFHHLERNKQSYIAYLKHGGMPETYFLHDLETKKNYYQNLRDAILLKDIVRRYQVRDVYLLEKLVMFIIDSVGSYLSVNKIVNHMKSNNYKATHETIGAYLKYLKDSYFIHESERYDIKGKKILTGERKYYLN</sequence>
<gene>
    <name evidence="2" type="ORF">OMM_08625</name>
</gene>
<reference evidence="3" key="1">
    <citation type="submission" date="2012-11" db="EMBL/GenBank/DDBJ databases">
        <authorList>
            <person name="Lucero-Rivera Y.E."/>
            <person name="Tovar-Ramirez D."/>
        </authorList>
    </citation>
    <scope>NUCLEOTIDE SEQUENCE [LARGE SCALE GENOMIC DNA]</scope>
    <source>
        <strain evidence="3">Araruama</strain>
    </source>
</reference>
<protein>
    <recommendedName>
        <fullName evidence="1">AAA domain-containing protein</fullName>
    </recommendedName>
</protein>
<proteinExistence type="predicted"/>
<accession>A0A1V1P726</accession>
<dbReference type="Pfam" id="PF13173">
    <property type="entry name" value="AAA_14"/>
    <property type="match status" value="1"/>
</dbReference>
<evidence type="ECO:0000259" key="1">
    <source>
        <dbReference type="Pfam" id="PF13173"/>
    </source>
</evidence>
<evidence type="ECO:0000313" key="3">
    <source>
        <dbReference type="Proteomes" id="UP000189670"/>
    </source>
</evidence>
<dbReference type="PANTHER" id="PTHR33295:SF20">
    <property type="entry name" value="ATPASE"/>
    <property type="match status" value="1"/>
</dbReference>